<accession>A0ABS4FT85</accession>
<protein>
    <submittedName>
        <fullName evidence="2">ABC-type multidrug transport system permease subunit</fullName>
    </submittedName>
</protein>
<evidence type="ECO:0000313" key="2">
    <source>
        <dbReference type="EMBL" id="MBP1905794.1"/>
    </source>
</evidence>
<organism evidence="2 3">
    <name type="scientific">Paenibacillus turicensis</name>
    <dbReference type="NCBI Taxonomy" id="160487"/>
    <lineage>
        <taxon>Bacteria</taxon>
        <taxon>Bacillati</taxon>
        <taxon>Bacillota</taxon>
        <taxon>Bacilli</taxon>
        <taxon>Bacillales</taxon>
        <taxon>Paenibacillaceae</taxon>
        <taxon>Paenibacillus</taxon>
    </lineage>
</organism>
<dbReference type="RefSeq" id="WP_210089410.1">
    <property type="nucleotide sequence ID" value="NZ_JAGGKG010000010.1"/>
</dbReference>
<feature type="transmembrane region" description="Helical" evidence="1">
    <location>
        <begin position="180"/>
        <end position="203"/>
    </location>
</feature>
<gene>
    <name evidence="2" type="ORF">J2Z32_002442</name>
</gene>
<proteinExistence type="predicted"/>
<comment type="caution">
    <text evidence="2">The sequence shown here is derived from an EMBL/GenBank/DDBJ whole genome shotgun (WGS) entry which is preliminary data.</text>
</comment>
<keyword evidence="1" id="KW-0472">Membrane</keyword>
<reference evidence="2 3" key="1">
    <citation type="submission" date="2021-03" db="EMBL/GenBank/DDBJ databases">
        <title>Genomic Encyclopedia of Type Strains, Phase IV (KMG-IV): sequencing the most valuable type-strain genomes for metagenomic binning, comparative biology and taxonomic classification.</title>
        <authorList>
            <person name="Goeker M."/>
        </authorList>
    </citation>
    <scope>NUCLEOTIDE SEQUENCE [LARGE SCALE GENOMIC DNA]</scope>
    <source>
        <strain evidence="2 3">DSM 14349</strain>
    </source>
</reference>
<feature type="transmembrane region" description="Helical" evidence="1">
    <location>
        <begin position="150"/>
        <end position="174"/>
    </location>
</feature>
<dbReference type="Proteomes" id="UP001519272">
    <property type="component" value="Unassembled WGS sequence"/>
</dbReference>
<dbReference type="EMBL" id="JAGGKG010000010">
    <property type="protein sequence ID" value="MBP1905794.1"/>
    <property type="molecule type" value="Genomic_DNA"/>
</dbReference>
<name>A0ABS4FT85_9BACL</name>
<evidence type="ECO:0000256" key="1">
    <source>
        <dbReference type="SAM" id="Phobius"/>
    </source>
</evidence>
<evidence type="ECO:0000313" key="3">
    <source>
        <dbReference type="Proteomes" id="UP001519272"/>
    </source>
</evidence>
<sequence length="262" mass="30391">MLEEIFKQFNASSSLILVVTILFYVVAWLYKEFKSMLEKDHQRKVAFVQRQLDLYSSTEASIAQVIHRPGDSNAIHNLYIKLGEASSYFSENLREVIRDFYKQGDHSILMILLSYLKAESAELYKKKVKWEEGDNSSNFMDKIIKLMYPIAPMLLALFLFFAALYVCSLAYLQVNLFNALSVYITFFTFVLSGSMIMMFFILIGRHQFNRMVKGTRKLMMIGAISAPLLILWDIRLSVITMVVQIVLSIMLYRTKSKTLIIF</sequence>
<keyword evidence="3" id="KW-1185">Reference proteome</keyword>
<feature type="transmembrane region" description="Helical" evidence="1">
    <location>
        <begin position="12"/>
        <end position="30"/>
    </location>
</feature>
<keyword evidence="1" id="KW-0812">Transmembrane</keyword>
<keyword evidence="1" id="KW-1133">Transmembrane helix</keyword>